<evidence type="ECO:0000313" key="5">
    <source>
        <dbReference type="EMBL" id="KAF8479659.1"/>
    </source>
</evidence>
<name>A0A9P5T965_9AGAM</name>
<evidence type="ECO:0000259" key="4">
    <source>
        <dbReference type="Pfam" id="PF04064"/>
    </source>
</evidence>
<reference evidence="5" key="1">
    <citation type="submission" date="2019-10" db="EMBL/GenBank/DDBJ databases">
        <authorList>
            <consortium name="DOE Joint Genome Institute"/>
            <person name="Kuo A."/>
            <person name="Miyauchi S."/>
            <person name="Kiss E."/>
            <person name="Drula E."/>
            <person name="Kohler A."/>
            <person name="Sanchez-Garcia M."/>
            <person name="Andreopoulos B."/>
            <person name="Barry K.W."/>
            <person name="Bonito G."/>
            <person name="Buee M."/>
            <person name="Carver A."/>
            <person name="Chen C."/>
            <person name="Cichocki N."/>
            <person name="Clum A."/>
            <person name="Culley D."/>
            <person name="Crous P.W."/>
            <person name="Fauchery L."/>
            <person name="Girlanda M."/>
            <person name="Hayes R."/>
            <person name="Keri Z."/>
            <person name="LaButti K."/>
            <person name="Lipzen A."/>
            <person name="Lombard V."/>
            <person name="Magnuson J."/>
            <person name="Maillard F."/>
            <person name="Morin E."/>
            <person name="Murat C."/>
            <person name="Nolan M."/>
            <person name="Ohm R."/>
            <person name="Pangilinan J."/>
            <person name="Pereira M."/>
            <person name="Perotto S."/>
            <person name="Peter M."/>
            <person name="Riley R."/>
            <person name="Sitrit Y."/>
            <person name="Stielow B."/>
            <person name="Szollosi G."/>
            <person name="Zifcakova L."/>
            <person name="Stursova M."/>
            <person name="Spatafora J.W."/>
            <person name="Tedersoo L."/>
            <person name="Vaario L.-M."/>
            <person name="Yamada A."/>
            <person name="Yan M."/>
            <person name="Wang P."/>
            <person name="Xu J."/>
            <person name="Bruns T."/>
            <person name="Baldrian P."/>
            <person name="Vilgalys R."/>
            <person name="Henrissat B."/>
            <person name="Grigoriev I.V."/>
            <person name="Hibbett D."/>
            <person name="Nagy L.G."/>
            <person name="Martin F.M."/>
        </authorList>
    </citation>
    <scope>NUCLEOTIDE SEQUENCE</scope>
    <source>
        <strain evidence="5">Prilba</strain>
    </source>
</reference>
<dbReference type="InterPro" id="IPR007205">
    <property type="entry name" value="Protein_HGH1_N"/>
</dbReference>
<dbReference type="AlphaFoldDB" id="A0A9P5T965"/>
<accession>A0A9P5T965</accession>
<feature type="region of interest" description="Disordered" evidence="2">
    <location>
        <begin position="415"/>
        <end position="443"/>
    </location>
</feature>
<dbReference type="InterPro" id="IPR007206">
    <property type="entry name" value="Protein_HGH1_C"/>
</dbReference>
<dbReference type="Proteomes" id="UP000759537">
    <property type="component" value="Unassembled WGS sequence"/>
</dbReference>
<proteinExistence type="inferred from homology"/>
<dbReference type="OrthoDB" id="338814at2759"/>
<protein>
    <submittedName>
        <fullName evidence="5">DUF383-domain-containing protein</fullName>
    </submittedName>
</protein>
<evidence type="ECO:0000313" key="6">
    <source>
        <dbReference type="Proteomes" id="UP000759537"/>
    </source>
</evidence>
<dbReference type="InterPro" id="IPR039717">
    <property type="entry name" value="Hgh1"/>
</dbReference>
<organism evidence="5 6">
    <name type="scientific">Russula ochroleuca</name>
    <dbReference type="NCBI Taxonomy" id="152965"/>
    <lineage>
        <taxon>Eukaryota</taxon>
        <taxon>Fungi</taxon>
        <taxon>Dikarya</taxon>
        <taxon>Basidiomycota</taxon>
        <taxon>Agaricomycotina</taxon>
        <taxon>Agaricomycetes</taxon>
        <taxon>Russulales</taxon>
        <taxon>Russulaceae</taxon>
        <taxon>Russula</taxon>
    </lineage>
</organism>
<dbReference type="PANTHER" id="PTHR13387">
    <property type="entry name" value="PROTEIN HGH1 HOMOLOG"/>
    <property type="match status" value="1"/>
</dbReference>
<feature type="domain" description="Protein HGH1 C-terminal" evidence="4">
    <location>
        <begin position="368"/>
        <end position="421"/>
    </location>
</feature>
<dbReference type="Pfam" id="PF04063">
    <property type="entry name" value="DUF383"/>
    <property type="match status" value="1"/>
</dbReference>
<sequence>MVSLCHTCLVINVPSSMSDLRELFQFLHDKNPQARRIALENLLPHTLKDAPHRTIFFDGLQSHSGLQKPKESTVIRDLKILCRDNLAVAHDAFRALVNLSDSPMIHPHLIEPPFFTFLVSYIVHPQATLGDLAAMLLSNLTTSSGSCTALLALQIPVLETPSSASPFYPTQSRAGSCAPPVPYPTGTEVNVRALPLLVDAFVQGANIDLSIPLDECLRKSELHFLASVFANLSMSHPGRIFFFTPQPLDPLKLEVAGQVEYPLAKLVVFTEHEDTIRRGGVSSLIKNCSFYTQGHQAILTPDSQTVLVPPSSLPAPGIDALQHILLPLAGPEEFDLDAQEQLPDALQFLPPTKQREPDAVLRLTHIETLLLLCTTLWGRDYLRTHGVYEIVRALHEQESNDAVSEHVERLVNLLKRGEGPETAQDPQVEEVEEDDADLRIEEI</sequence>
<comment type="similarity">
    <text evidence="1">Belongs to the HGH1 family.</text>
</comment>
<dbReference type="EMBL" id="WHVB01000009">
    <property type="protein sequence ID" value="KAF8479659.1"/>
    <property type="molecule type" value="Genomic_DNA"/>
</dbReference>
<dbReference type="InterPro" id="IPR016024">
    <property type="entry name" value="ARM-type_fold"/>
</dbReference>
<gene>
    <name evidence="5" type="ORF">DFH94DRAFT_491759</name>
</gene>
<dbReference type="SUPFAM" id="SSF48371">
    <property type="entry name" value="ARM repeat"/>
    <property type="match status" value="1"/>
</dbReference>
<dbReference type="Pfam" id="PF04064">
    <property type="entry name" value="DUF384"/>
    <property type="match status" value="1"/>
</dbReference>
<feature type="compositionally biased region" description="Acidic residues" evidence="2">
    <location>
        <begin position="427"/>
        <end position="436"/>
    </location>
</feature>
<reference evidence="5" key="2">
    <citation type="journal article" date="2020" name="Nat. Commun.">
        <title>Large-scale genome sequencing of mycorrhizal fungi provides insights into the early evolution of symbiotic traits.</title>
        <authorList>
            <person name="Miyauchi S."/>
            <person name="Kiss E."/>
            <person name="Kuo A."/>
            <person name="Drula E."/>
            <person name="Kohler A."/>
            <person name="Sanchez-Garcia M."/>
            <person name="Morin E."/>
            <person name="Andreopoulos B."/>
            <person name="Barry K.W."/>
            <person name="Bonito G."/>
            <person name="Buee M."/>
            <person name="Carver A."/>
            <person name="Chen C."/>
            <person name="Cichocki N."/>
            <person name="Clum A."/>
            <person name="Culley D."/>
            <person name="Crous P.W."/>
            <person name="Fauchery L."/>
            <person name="Girlanda M."/>
            <person name="Hayes R.D."/>
            <person name="Keri Z."/>
            <person name="LaButti K."/>
            <person name="Lipzen A."/>
            <person name="Lombard V."/>
            <person name="Magnuson J."/>
            <person name="Maillard F."/>
            <person name="Murat C."/>
            <person name="Nolan M."/>
            <person name="Ohm R.A."/>
            <person name="Pangilinan J."/>
            <person name="Pereira M.F."/>
            <person name="Perotto S."/>
            <person name="Peter M."/>
            <person name="Pfister S."/>
            <person name="Riley R."/>
            <person name="Sitrit Y."/>
            <person name="Stielow J.B."/>
            <person name="Szollosi G."/>
            <person name="Zifcakova L."/>
            <person name="Stursova M."/>
            <person name="Spatafora J.W."/>
            <person name="Tedersoo L."/>
            <person name="Vaario L.M."/>
            <person name="Yamada A."/>
            <person name="Yan M."/>
            <person name="Wang P."/>
            <person name="Xu J."/>
            <person name="Bruns T."/>
            <person name="Baldrian P."/>
            <person name="Vilgalys R."/>
            <person name="Dunand C."/>
            <person name="Henrissat B."/>
            <person name="Grigoriev I.V."/>
            <person name="Hibbett D."/>
            <person name="Nagy L.G."/>
            <person name="Martin F.M."/>
        </authorList>
    </citation>
    <scope>NUCLEOTIDE SEQUENCE</scope>
    <source>
        <strain evidence="5">Prilba</strain>
    </source>
</reference>
<keyword evidence="6" id="KW-1185">Reference proteome</keyword>
<evidence type="ECO:0000256" key="1">
    <source>
        <dbReference type="ARBA" id="ARBA00006712"/>
    </source>
</evidence>
<evidence type="ECO:0000256" key="2">
    <source>
        <dbReference type="SAM" id="MobiDB-lite"/>
    </source>
</evidence>
<evidence type="ECO:0000259" key="3">
    <source>
        <dbReference type="Pfam" id="PF04063"/>
    </source>
</evidence>
<comment type="caution">
    <text evidence="5">The sequence shown here is derived from an EMBL/GenBank/DDBJ whole genome shotgun (WGS) entry which is preliminary data.</text>
</comment>
<feature type="domain" description="Protein HGH1 N-terminal" evidence="3">
    <location>
        <begin position="121"/>
        <end position="362"/>
    </location>
</feature>
<dbReference type="PANTHER" id="PTHR13387:SF9">
    <property type="entry name" value="PROTEIN HGH1 HOMOLOG"/>
    <property type="match status" value="1"/>
</dbReference>